<dbReference type="PANTHER" id="PTHR11941:SF54">
    <property type="entry name" value="ENOYL-COA HYDRATASE, MITOCHONDRIAL"/>
    <property type="match status" value="1"/>
</dbReference>
<comment type="similarity">
    <text evidence="1">Belongs to the enoyl-CoA hydratase/isomerase family.</text>
</comment>
<dbReference type="Gene3D" id="3.90.226.10">
    <property type="entry name" value="2-enoyl-CoA Hydratase, Chain A, domain 1"/>
    <property type="match status" value="1"/>
</dbReference>
<reference evidence="2" key="1">
    <citation type="submission" date="2019-02" db="EMBL/GenBank/DDBJ databases">
        <authorList>
            <person name="Li S.-H."/>
        </authorList>
    </citation>
    <scope>NUCLEOTIDE SEQUENCE</scope>
    <source>
        <strain evidence="2">IMCC14734</strain>
    </source>
</reference>
<evidence type="ECO:0000313" key="2">
    <source>
        <dbReference type="EMBL" id="MCX2980915.1"/>
    </source>
</evidence>
<dbReference type="CDD" id="cd06558">
    <property type="entry name" value="crotonase-like"/>
    <property type="match status" value="1"/>
</dbReference>
<dbReference type="RefSeq" id="WP_279244931.1">
    <property type="nucleotide sequence ID" value="NZ_SHNN01000002.1"/>
</dbReference>
<dbReference type="Pfam" id="PF00378">
    <property type="entry name" value="ECH_1"/>
    <property type="match status" value="1"/>
</dbReference>
<accession>A0ABT3TGH4</accession>
<comment type="caution">
    <text evidence="2">The sequence shown here is derived from an EMBL/GenBank/DDBJ whole genome shotgun (WGS) entry which is preliminary data.</text>
</comment>
<gene>
    <name evidence="2" type="ORF">EYC98_08565</name>
</gene>
<evidence type="ECO:0000313" key="3">
    <source>
        <dbReference type="Proteomes" id="UP001143362"/>
    </source>
</evidence>
<name>A0ABT3TGH4_9GAMM</name>
<organism evidence="2 3">
    <name type="scientific">Candidatus Litorirhabdus singularis</name>
    <dbReference type="NCBI Taxonomy" id="2518993"/>
    <lineage>
        <taxon>Bacteria</taxon>
        <taxon>Pseudomonadati</taxon>
        <taxon>Pseudomonadota</taxon>
        <taxon>Gammaproteobacteria</taxon>
        <taxon>Cellvibrionales</taxon>
        <taxon>Halieaceae</taxon>
        <taxon>Candidatus Litorirhabdus</taxon>
    </lineage>
</organism>
<dbReference type="PANTHER" id="PTHR11941">
    <property type="entry name" value="ENOYL-COA HYDRATASE-RELATED"/>
    <property type="match status" value="1"/>
</dbReference>
<keyword evidence="3" id="KW-1185">Reference proteome</keyword>
<dbReference type="Proteomes" id="UP001143362">
    <property type="component" value="Unassembled WGS sequence"/>
</dbReference>
<dbReference type="InterPro" id="IPR029045">
    <property type="entry name" value="ClpP/crotonase-like_dom_sf"/>
</dbReference>
<dbReference type="NCBIfam" id="NF004858">
    <property type="entry name" value="PRK06213.1"/>
    <property type="match status" value="1"/>
</dbReference>
<dbReference type="InterPro" id="IPR001753">
    <property type="entry name" value="Enoyl-CoA_hydra/iso"/>
</dbReference>
<proteinExistence type="inferred from homology"/>
<sequence>MNYEVTNNIATLTMDDGKANAFGPALIAAFNEALDRAEREKVGAVIVRGRDGMFSAGFDLGEFKKGAEAGTAMANAGFELLLRLYSFPLPLVAACTGHGIALGAFVIMTCDMRIGCQGKFKLSLPETAIGMELPPLLMGLAESRIPPNFLTRVALNSENFDPDQAVSAGLLDETVSADELTARSTDAAEKLAQLPQAQFAKNKLAIRAVALQCMRDGLK</sequence>
<dbReference type="EMBL" id="SHNN01000002">
    <property type="protein sequence ID" value="MCX2980915.1"/>
    <property type="molecule type" value="Genomic_DNA"/>
</dbReference>
<protein>
    <submittedName>
        <fullName evidence="2">Crotonase/enoyl-CoA hydratase family protein</fullName>
    </submittedName>
</protein>
<dbReference type="SUPFAM" id="SSF52096">
    <property type="entry name" value="ClpP/crotonase"/>
    <property type="match status" value="1"/>
</dbReference>
<evidence type="ECO:0000256" key="1">
    <source>
        <dbReference type="ARBA" id="ARBA00005254"/>
    </source>
</evidence>